<accession>A0A8J8JQH3</accession>
<dbReference type="AlphaFoldDB" id="A0A8J8JQH3"/>
<dbReference type="RefSeq" id="WP_171606649.1">
    <property type="nucleotide sequence ID" value="NZ_WHPF01000003.1"/>
</dbReference>
<dbReference type="PROSITE" id="PS50995">
    <property type="entry name" value="HTH_MARR_2"/>
    <property type="match status" value="1"/>
</dbReference>
<dbReference type="PANTHER" id="PTHR33164:SF64">
    <property type="entry name" value="TRANSCRIPTIONAL REGULATOR SLYA"/>
    <property type="match status" value="1"/>
</dbReference>
<evidence type="ECO:0000256" key="3">
    <source>
        <dbReference type="ARBA" id="ARBA00023163"/>
    </source>
</evidence>
<keyword evidence="6" id="KW-1185">Reference proteome</keyword>
<sequence length="160" mass="18047">MNFYQDLGFLVFGSRLKRLSELFLSDVNAIYKKHNIAFDASWFPVFYLLSRNEQVSIRFISNQLGVSHSAASQMVSSLQEKGCIKSVVSKTDARHKVVTFTAKGNKLQQKIEPVWTALQQAMLQLANESPQSKQVLEALTAMENNLANNSLLNRVEKILP</sequence>
<dbReference type="GO" id="GO:0006950">
    <property type="term" value="P:response to stress"/>
    <property type="evidence" value="ECO:0007669"/>
    <property type="project" value="TreeGrafter"/>
</dbReference>
<comment type="caution">
    <text evidence="5">The sequence shown here is derived from an EMBL/GenBank/DDBJ whole genome shotgun (WGS) entry which is preliminary data.</text>
</comment>
<gene>
    <name evidence="5" type="ORF">GD597_04550</name>
</gene>
<organism evidence="5 6">
    <name type="scientific">Limnovirga soli</name>
    <dbReference type="NCBI Taxonomy" id="2656915"/>
    <lineage>
        <taxon>Bacteria</taxon>
        <taxon>Pseudomonadati</taxon>
        <taxon>Bacteroidota</taxon>
        <taxon>Chitinophagia</taxon>
        <taxon>Chitinophagales</taxon>
        <taxon>Chitinophagaceae</taxon>
        <taxon>Limnovirga</taxon>
    </lineage>
</organism>
<dbReference type="Proteomes" id="UP000598971">
    <property type="component" value="Unassembled WGS sequence"/>
</dbReference>
<dbReference type="InterPro" id="IPR036390">
    <property type="entry name" value="WH_DNA-bd_sf"/>
</dbReference>
<keyword evidence="3" id="KW-0804">Transcription</keyword>
<dbReference type="SUPFAM" id="SSF46785">
    <property type="entry name" value="Winged helix' DNA-binding domain"/>
    <property type="match status" value="1"/>
</dbReference>
<reference evidence="5" key="1">
    <citation type="submission" date="2019-10" db="EMBL/GenBank/DDBJ databases">
        <title>Draft genome sequence of Panacibacter sp. KCS-6.</title>
        <authorList>
            <person name="Yim K.J."/>
        </authorList>
    </citation>
    <scope>NUCLEOTIDE SEQUENCE</scope>
    <source>
        <strain evidence="5">KCS-6</strain>
    </source>
</reference>
<dbReference type="Pfam" id="PF12802">
    <property type="entry name" value="MarR_2"/>
    <property type="match status" value="1"/>
</dbReference>
<evidence type="ECO:0000256" key="1">
    <source>
        <dbReference type="ARBA" id="ARBA00023015"/>
    </source>
</evidence>
<dbReference type="GO" id="GO:0003677">
    <property type="term" value="F:DNA binding"/>
    <property type="evidence" value="ECO:0007669"/>
    <property type="project" value="UniProtKB-KW"/>
</dbReference>
<dbReference type="PANTHER" id="PTHR33164">
    <property type="entry name" value="TRANSCRIPTIONAL REGULATOR, MARR FAMILY"/>
    <property type="match status" value="1"/>
</dbReference>
<dbReference type="Gene3D" id="1.10.10.10">
    <property type="entry name" value="Winged helix-like DNA-binding domain superfamily/Winged helix DNA-binding domain"/>
    <property type="match status" value="1"/>
</dbReference>
<dbReference type="InterPro" id="IPR039422">
    <property type="entry name" value="MarR/SlyA-like"/>
</dbReference>
<name>A0A8J8JQH3_9BACT</name>
<dbReference type="GO" id="GO:0003700">
    <property type="term" value="F:DNA-binding transcription factor activity"/>
    <property type="evidence" value="ECO:0007669"/>
    <property type="project" value="InterPro"/>
</dbReference>
<feature type="domain" description="HTH marR-type" evidence="4">
    <location>
        <begin position="1"/>
        <end position="144"/>
    </location>
</feature>
<evidence type="ECO:0000313" key="5">
    <source>
        <dbReference type="EMBL" id="NNV54722.1"/>
    </source>
</evidence>
<dbReference type="InterPro" id="IPR000835">
    <property type="entry name" value="HTH_MarR-typ"/>
</dbReference>
<dbReference type="EMBL" id="WHPF01000003">
    <property type="protein sequence ID" value="NNV54722.1"/>
    <property type="molecule type" value="Genomic_DNA"/>
</dbReference>
<keyword evidence="2" id="KW-0238">DNA-binding</keyword>
<protein>
    <submittedName>
        <fullName evidence="5">MarR family transcriptional regulator</fullName>
    </submittedName>
</protein>
<dbReference type="InterPro" id="IPR036388">
    <property type="entry name" value="WH-like_DNA-bd_sf"/>
</dbReference>
<proteinExistence type="predicted"/>
<evidence type="ECO:0000313" key="6">
    <source>
        <dbReference type="Proteomes" id="UP000598971"/>
    </source>
</evidence>
<evidence type="ECO:0000256" key="2">
    <source>
        <dbReference type="ARBA" id="ARBA00023125"/>
    </source>
</evidence>
<keyword evidence="1" id="KW-0805">Transcription regulation</keyword>
<evidence type="ECO:0000259" key="4">
    <source>
        <dbReference type="PROSITE" id="PS50995"/>
    </source>
</evidence>